<dbReference type="InterPro" id="IPR005268">
    <property type="entry name" value="CHP00725"/>
</dbReference>
<sequence length="165" mass="17075">MADYIGVVGAAFCDRETADLAYRVGRALAREGLIVVCGGMGGVMESVARGVSEEKGVVIGILPGRDRLEGNRYLTYAIPTGLGDARNAVIACAADALIAIAGGFGTLSEISLARKAGKPVVGLKTWKATNGTGEDIGVVNAATPEEAVAKILDLLEDKRRRDNTA</sequence>
<dbReference type="Proteomes" id="UP000000378">
    <property type="component" value="Chromosome"/>
</dbReference>
<dbReference type="HOGENOM" id="CLU_107614_1_1_9"/>
<evidence type="ECO:0000313" key="1">
    <source>
        <dbReference type="EMBL" id="ADI01497.1"/>
    </source>
</evidence>
<keyword evidence="2" id="KW-1185">Reference proteome</keyword>
<dbReference type="Gene3D" id="3.40.50.450">
    <property type="match status" value="1"/>
</dbReference>
<dbReference type="InterPro" id="IPR052341">
    <property type="entry name" value="LOG_family_nucleotidases"/>
</dbReference>
<gene>
    <name evidence="1" type="ordered locus">Slip_0717</name>
</gene>
<evidence type="ECO:0008006" key="3">
    <source>
        <dbReference type="Google" id="ProtNLM"/>
    </source>
</evidence>
<dbReference type="AlphaFoldDB" id="D7CLB2"/>
<name>D7CLB2_SYNLT</name>
<evidence type="ECO:0000313" key="2">
    <source>
        <dbReference type="Proteomes" id="UP000000378"/>
    </source>
</evidence>
<proteinExistence type="predicted"/>
<reference evidence="2" key="1">
    <citation type="journal article" date="2010" name="Stand. Genomic Sci.">
        <title>Complete genome sequence of Syntrophothermus lipocalidus type strain (TGB-C1T).</title>
        <authorList>
            <consortium name="US DOE Joint Genome Institute (JGI-PGF)"/>
            <person name="Djao O."/>
            <person name="Zhang X."/>
            <person name="Lucas S."/>
            <person name="Lapidus A."/>
            <person name="Glavina Del Rio T."/>
            <person name="Nolan M."/>
            <person name="Tice H."/>
            <person name="Cheng J."/>
            <person name="Han C."/>
            <person name="Tapia R."/>
            <person name="Goodwin L."/>
            <person name="Pitluck S."/>
            <person name="Liolios K."/>
            <person name="Ivanova N."/>
            <person name="Mavromatis K."/>
            <person name="Mikhailova N."/>
            <person name="Ovchinnikova G."/>
            <person name="Pati A."/>
            <person name="Brambilla E."/>
            <person name="Chen A."/>
            <person name="Palaniappan K."/>
            <person name="Land M."/>
            <person name="Hauser L."/>
            <person name="Chang Y."/>
            <person name="Jeffries C."/>
            <person name="Rohde M."/>
            <person name="Sikorski J."/>
            <person name="Spring S."/>
            <person name="Goker M."/>
            <person name="Detter J."/>
            <person name="Woyke T."/>
            <person name="Bristow J."/>
            <person name="Eisen J."/>
            <person name="Markowitz V."/>
            <person name="Hugenholtz P."/>
            <person name="Kyrpides N."/>
            <person name="Klenk H."/>
        </authorList>
    </citation>
    <scope>NUCLEOTIDE SEQUENCE [LARGE SCALE GENOMIC DNA]</scope>
    <source>
        <strain evidence="2">DSM 12680 / TGB-C1</strain>
    </source>
</reference>
<dbReference type="KEGG" id="slp:Slip_0717"/>
<dbReference type="EMBL" id="CP002048">
    <property type="protein sequence ID" value="ADI01497.1"/>
    <property type="molecule type" value="Genomic_DNA"/>
</dbReference>
<dbReference type="InterPro" id="IPR041164">
    <property type="entry name" value="LDcluster4"/>
</dbReference>
<dbReference type="NCBIfam" id="TIGR00725">
    <property type="entry name" value="TIGR00725 family protein"/>
    <property type="match status" value="1"/>
</dbReference>
<dbReference type="Pfam" id="PF18306">
    <property type="entry name" value="LDcluster4"/>
    <property type="match status" value="1"/>
</dbReference>
<organism evidence="1 2">
    <name type="scientific">Syntrophothermus lipocalidus (strain DSM 12680 / TGB-C1)</name>
    <dbReference type="NCBI Taxonomy" id="643648"/>
    <lineage>
        <taxon>Bacteria</taxon>
        <taxon>Bacillati</taxon>
        <taxon>Bacillota</taxon>
        <taxon>Clostridia</taxon>
        <taxon>Eubacteriales</taxon>
        <taxon>Syntrophomonadaceae</taxon>
        <taxon>Syntrophothermus</taxon>
    </lineage>
</organism>
<accession>D7CLB2</accession>
<reference evidence="1 2" key="2">
    <citation type="journal article" date="2010" name="Stand. Genomic Sci.">
        <title>Complete genome sequence of Syntrophothermus lipocalidus type strain (TGB-C1).</title>
        <authorList>
            <person name="Djao O.D."/>
            <person name="Zhang X."/>
            <person name="Lucas S."/>
            <person name="Lapidus A."/>
            <person name="Del Rio T.G."/>
            <person name="Nolan M."/>
            <person name="Tice H."/>
            <person name="Cheng J.F."/>
            <person name="Han C."/>
            <person name="Tapia R."/>
            <person name="Goodwin L."/>
            <person name="Pitluck S."/>
            <person name="Liolios K."/>
            <person name="Ivanova N."/>
            <person name="Mavromatis K."/>
            <person name="Mikhailova N."/>
            <person name="Ovchinnikova G."/>
            <person name="Pati A."/>
            <person name="Brambilla E."/>
            <person name="Chen A."/>
            <person name="Palaniappan K."/>
            <person name="Land M."/>
            <person name="Hauser L."/>
            <person name="Chang Y.J."/>
            <person name="Jeffries C.D."/>
            <person name="Rohde M."/>
            <person name="Sikorski J."/>
            <person name="Spring S."/>
            <person name="Goker M."/>
            <person name="Detter J.C."/>
            <person name="Woyke T."/>
            <person name="Bristow J."/>
            <person name="Eisen J.A."/>
            <person name="Markowitz V."/>
            <person name="Hugenholtz P."/>
            <person name="Kyrpides N.C."/>
            <person name="Klenk H.P."/>
        </authorList>
    </citation>
    <scope>NUCLEOTIDE SEQUENCE [LARGE SCALE GENOMIC DNA]</scope>
    <source>
        <strain evidence="2">DSM 12680 / TGB-C1</strain>
    </source>
</reference>
<dbReference type="PANTHER" id="PTHR43393">
    <property type="entry name" value="CYTOKININ RIBOSIDE 5'-MONOPHOSPHATE PHOSPHORIBOHYDROLASE"/>
    <property type="match status" value="1"/>
</dbReference>
<dbReference type="PANTHER" id="PTHR43393:SF3">
    <property type="entry name" value="LYSINE DECARBOXYLASE-LIKE PROTEIN"/>
    <property type="match status" value="1"/>
</dbReference>
<dbReference type="RefSeq" id="WP_013174899.1">
    <property type="nucleotide sequence ID" value="NC_014220.1"/>
</dbReference>
<dbReference type="eggNOG" id="COG1611">
    <property type="taxonomic scope" value="Bacteria"/>
</dbReference>
<dbReference type="OrthoDB" id="9794907at2"/>
<dbReference type="SUPFAM" id="SSF102405">
    <property type="entry name" value="MCP/YpsA-like"/>
    <property type="match status" value="1"/>
</dbReference>
<dbReference type="STRING" id="643648.Slip_0717"/>
<dbReference type="GO" id="GO:0005829">
    <property type="term" value="C:cytosol"/>
    <property type="evidence" value="ECO:0007669"/>
    <property type="project" value="TreeGrafter"/>
</dbReference>
<protein>
    <recommendedName>
        <fullName evidence="3">TIGR00725 family protein</fullName>
    </recommendedName>
</protein>